<accession>A0ABD1RMM3</accession>
<name>A0ABD1RMM3_9LAMI</name>
<dbReference type="EMBL" id="JBFOLJ010000012">
    <property type="protein sequence ID" value="KAL2489314.1"/>
    <property type="molecule type" value="Genomic_DNA"/>
</dbReference>
<comment type="caution">
    <text evidence="1">The sequence shown here is derived from an EMBL/GenBank/DDBJ whole genome shotgun (WGS) entry which is preliminary data.</text>
</comment>
<gene>
    <name evidence="1" type="ORF">Fot_42606</name>
</gene>
<sequence>MGNALVEQFKKRQKAKVTAATGHALKSWPQAEKFNKKIVAKDAELKEKVKLDQIFSFTDDIVKLKCMLLEFKNELVQVDLALGKVQSRFQEASDGAVQAYQANFYKIDD</sequence>
<evidence type="ECO:0000313" key="2">
    <source>
        <dbReference type="Proteomes" id="UP001604277"/>
    </source>
</evidence>
<reference evidence="2" key="1">
    <citation type="submission" date="2024-07" db="EMBL/GenBank/DDBJ databases">
        <title>Two chromosome-level genome assemblies of Korean endemic species Abeliophyllum distichum and Forsythia ovata (Oleaceae).</title>
        <authorList>
            <person name="Jang H."/>
        </authorList>
    </citation>
    <scope>NUCLEOTIDE SEQUENCE [LARGE SCALE GENOMIC DNA]</scope>
</reference>
<dbReference type="AlphaFoldDB" id="A0ABD1RMM3"/>
<dbReference type="Proteomes" id="UP001604277">
    <property type="component" value="Unassembled WGS sequence"/>
</dbReference>
<protein>
    <submittedName>
        <fullName evidence="1">Uncharacterized protein</fullName>
    </submittedName>
</protein>
<keyword evidence="2" id="KW-1185">Reference proteome</keyword>
<proteinExistence type="predicted"/>
<organism evidence="1 2">
    <name type="scientific">Forsythia ovata</name>
    <dbReference type="NCBI Taxonomy" id="205694"/>
    <lineage>
        <taxon>Eukaryota</taxon>
        <taxon>Viridiplantae</taxon>
        <taxon>Streptophyta</taxon>
        <taxon>Embryophyta</taxon>
        <taxon>Tracheophyta</taxon>
        <taxon>Spermatophyta</taxon>
        <taxon>Magnoliopsida</taxon>
        <taxon>eudicotyledons</taxon>
        <taxon>Gunneridae</taxon>
        <taxon>Pentapetalae</taxon>
        <taxon>asterids</taxon>
        <taxon>lamiids</taxon>
        <taxon>Lamiales</taxon>
        <taxon>Oleaceae</taxon>
        <taxon>Forsythieae</taxon>
        <taxon>Forsythia</taxon>
    </lineage>
</organism>
<evidence type="ECO:0000313" key="1">
    <source>
        <dbReference type="EMBL" id="KAL2489314.1"/>
    </source>
</evidence>